<dbReference type="InterPro" id="IPR029058">
    <property type="entry name" value="AB_hydrolase_fold"/>
</dbReference>
<dbReference type="Gene3D" id="3.40.50.1820">
    <property type="entry name" value="alpha/beta hydrolase"/>
    <property type="match status" value="1"/>
</dbReference>
<keyword evidence="2" id="KW-0378">Hydrolase</keyword>
<comment type="caution">
    <text evidence="2">The sequence shown here is derived from an EMBL/GenBank/DDBJ whole genome shotgun (WGS) entry which is preliminary data.</text>
</comment>
<keyword evidence="3" id="KW-1185">Reference proteome</keyword>
<dbReference type="RefSeq" id="WP_124947394.1">
    <property type="nucleotide sequence ID" value="NZ_BHVT01000073.1"/>
</dbReference>
<evidence type="ECO:0000313" key="2">
    <source>
        <dbReference type="EMBL" id="TCV90713.1"/>
    </source>
</evidence>
<dbReference type="Pfam" id="PF01738">
    <property type="entry name" value="DLH"/>
    <property type="match status" value="1"/>
</dbReference>
<organism evidence="2 3">
    <name type="scientific">Sulfurirhabdus autotrophica</name>
    <dbReference type="NCBI Taxonomy" id="1706046"/>
    <lineage>
        <taxon>Bacteria</taxon>
        <taxon>Pseudomonadati</taxon>
        <taxon>Pseudomonadota</taxon>
        <taxon>Betaproteobacteria</taxon>
        <taxon>Nitrosomonadales</taxon>
        <taxon>Sulfuricellaceae</taxon>
        <taxon>Sulfurirhabdus</taxon>
    </lineage>
</organism>
<name>A0A4R3YJ36_9PROT</name>
<proteinExistence type="predicted"/>
<accession>A0A4R3YJ36</accession>
<dbReference type="EMBL" id="SMCO01000001">
    <property type="protein sequence ID" value="TCV90713.1"/>
    <property type="molecule type" value="Genomic_DNA"/>
</dbReference>
<gene>
    <name evidence="2" type="ORF">EDC63_101687</name>
</gene>
<dbReference type="SUPFAM" id="SSF53474">
    <property type="entry name" value="alpha/beta-Hydrolases"/>
    <property type="match status" value="1"/>
</dbReference>
<evidence type="ECO:0000259" key="1">
    <source>
        <dbReference type="Pfam" id="PF01738"/>
    </source>
</evidence>
<dbReference type="GO" id="GO:0016787">
    <property type="term" value="F:hydrolase activity"/>
    <property type="evidence" value="ECO:0007669"/>
    <property type="project" value="UniProtKB-KW"/>
</dbReference>
<evidence type="ECO:0000313" key="3">
    <source>
        <dbReference type="Proteomes" id="UP000295367"/>
    </source>
</evidence>
<dbReference type="AlphaFoldDB" id="A0A4R3YJ36"/>
<sequence>MTAKLEQLVHIPADQVKIEGMLVIPEHAKGLVLFAHGSGSSRHSPRNNYVAQVLRESNIGTLLMDLLTPQEDMDYETRFNIPLLTRRLLAATQWIKHESATKNLPIGYFGASTGAAAALQAAAEAGKEISAVVSRGGRPDLAGNSALYNVKSPTLLLIGGFDDVVTELNREAYSHMNCPKEFSIIQGATHLFEEPGTLEEVAHQAAAWFSRYLMPPQVSQL</sequence>
<dbReference type="OrthoDB" id="9810066at2"/>
<protein>
    <submittedName>
        <fullName evidence="2">Dienelactone hydrolase family protein</fullName>
    </submittedName>
</protein>
<dbReference type="Proteomes" id="UP000295367">
    <property type="component" value="Unassembled WGS sequence"/>
</dbReference>
<feature type="domain" description="Dienelactone hydrolase" evidence="1">
    <location>
        <begin position="84"/>
        <end position="205"/>
    </location>
</feature>
<reference evidence="2 3" key="1">
    <citation type="submission" date="2019-03" db="EMBL/GenBank/DDBJ databases">
        <title>Genomic Encyclopedia of Type Strains, Phase IV (KMG-IV): sequencing the most valuable type-strain genomes for metagenomic binning, comparative biology and taxonomic classification.</title>
        <authorList>
            <person name="Goeker M."/>
        </authorList>
    </citation>
    <scope>NUCLEOTIDE SEQUENCE [LARGE SCALE GENOMIC DNA]</scope>
    <source>
        <strain evidence="2 3">DSM 100309</strain>
    </source>
</reference>
<dbReference type="InterPro" id="IPR002925">
    <property type="entry name" value="Dienelactn_hydro"/>
</dbReference>